<proteinExistence type="predicted"/>
<dbReference type="Proteomes" id="UP000231235">
    <property type="component" value="Unassembled WGS sequence"/>
</dbReference>
<dbReference type="AlphaFoldDB" id="A0A2G9Z8A0"/>
<organism evidence="1 2">
    <name type="scientific">Candidatus Kuenenbacteria bacterium CG23_combo_of_CG06-09_8_20_14_all_39_39</name>
    <dbReference type="NCBI Taxonomy" id="1974623"/>
    <lineage>
        <taxon>Bacteria</taxon>
        <taxon>Candidatus Kueneniibacteriota</taxon>
    </lineage>
</organism>
<reference evidence="1 2" key="1">
    <citation type="submission" date="2017-09" db="EMBL/GenBank/DDBJ databases">
        <title>Depth-based differentiation of microbial function through sediment-hosted aquifers and enrichment of novel symbionts in the deep terrestrial subsurface.</title>
        <authorList>
            <person name="Probst A.J."/>
            <person name="Ladd B."/>
            <person name="Jarett J.K."/>
            <person name="Geller-Mcgrath D.E."/>
            <person name="Sieber C.M."/>
            <person name="Emerson J.B."/>
            <person name="Anantharaman K."/>
            <person name="Thomas B.C."/>
            <person name="Malmstrom R."/>
            <person name="Stieglmeier M."/>
            <person name="Klingl A."/>
            <person name="Woyke T."/>
            <person name="Ryan C.M."/>
            <person name="Banfield J.F."/>
        </authorList>
    </citation>
    <scope>NUCLEOTIDE SEQUENCE [LARGE SCALE GENOMIC DNA]</scope>
    <source>
        <strain evidence="1">CG23_combo_of_CG06-09_8_20_14_all_39_39</strain>
    </source>
</reference>
<evidence type="ECO:0000313" key="2">
    <source>
        <dbReference type="Proteomes" id="UP000231235"/>
    </source>
</evidence>
<protein>
    <submittedName>
        <fullName evidence="1">Uncharacterized protein</fullName>
    </submittedName>
</protein>
<dbReference type="EMBL" id="PCRX01000044">
    <property type="protein sequence ID" value="PIP28850.1"/>
    <property type="molecule type" value="Genomic_DNA"/>
</dbReference>
<sequence>MWRCAKCFYHFANISQVEGILKEQKKCPKCKSLNTLTLTSKEITINCKFYDPNVNGYTDEISTAYNCEVREDF</sequence>
<name>A0A2G9Z8A0_9BACT</name>
<evidence type="ECO:0000313" key="1">
    <source>
        <dbReference type="EMBL" id="PIP28850.1"/>
    </source>
</evidence>
<accession>A0A2G9Z8A0</accession>
<gene>
    <name evidence="1" type="ORF">COX28_02410</name>
</gene>
<comment type="caution">
    <text evidence="1">The sequence shown here is derived from an EMBL/GenBank/DDBJ whole genome shotgun (WGS) entry which is preliminary data.</text>
</comment>